<organism evidence="3 4">
    <name type="scientific">Vineibacter terrae</name>
    <dbReference type="NCBI Taxonomy" id="2586908"/>
    <lineage>
        <taxon>Bacteria</taxon>
        <taxon>Pseudomonadati</taxon>
        <taxon>Pseudomonadota</taxon>
        <taxon>Alphaproteobacteria</taxon>
        <taxon>Hyphomicrobiales</taxon>
        <taxon>Vineibacter</taxon>
    </lineage>
</organism>
<dbReference type="OrthoDB" id="146908at2"/>
<dbReference type="Pfam" id="PF13432">
    <property type="entry name" value="TPR_16"/>
    <property type="match status" value="1"/>
</dbReference>
<protein>
    <submittedName>
        <fullName evidence="3">Tetratricopeptide repeat protein</fullName>
    </submittedName>
</protein>
<comment type="caution">
    <text evidence="3">The sequence shown here is derived from an EMBL/GenBank/DDBJ whole genome shotgun (WGS) entry which is preliminary data.</text>
</comment>
<reference evidence="3 4" key="1">
    <citation type="submission" date="2019-06" db="EMBL/GenBank/DDBJ databases">
        <title>New taxonomy in bacterial strain CC-CFT640, isolated from vineyard.</title>
        <authorList>
            <person name="Lin S.-Y."/>
            <person name="Tsai C.-F."/>
            <person name="Young C.-C."/>
        </authorList>
    </citation>
    <scope>NUCLEOTIDE SEQUENCE [LARGE SCALE GENOMIC DNA]</scope>
    <source>
        <strain evidence="3 4">CC-CFT640</strain>
    </source>
</reference>
<proteinExistence type="predicted"/>
<dbReference type="PROSITE" id="PS50005">
    <property type="entry name" value="TPR"/>
    <property type="match status" value="2"/>
</dbReference>
<sequence length="375" mass="40349">MAPSDDSSEAGKPLAGQTLFLVGRVQGLTRQRLDQLVRLRGGKLAGKPAARVSVIAVGHSATSNVDADGRVRLPTGLPPAAAMISERELRRRLGLLRPPDEVDRSLGLADLQRLSGLTPTVLSCLALFDVLEPVEARYAYRDVVAAREAGRLLARGIELRQVLAASVALGRRGSHLAEARLTEGPSGELVRELGGQLAELSGQLTMRLEQDVRGVDELVAAAEAAEDDNDLASAESLYTTAMRADASDPVLPFNLGNVFDAQGRAAEAKIAWQIAVARDPAFAEAWYNLATAAEDEDHADLAIAEYRRAVQAQPDYADAYFNLALLLTKLDRCEEALATWERFLQLEPPAAQAGTARRAATLCRMRIKQQQAQTG</sequence>
<dbReference type="GO" id="GO:0000030">
    <property type="term" value="F:mannosyltransferase activity"/>
    <property type="evidence" value="ECO:0007669"/>
    <property type="project" value="TreeGrafter"/>
</dbReference>
<dbReference type="InterPro" id="IPR052384">
    <property type="entry name" value="TMTC_O-mannosyltransferase"/>
</dbReference>
<dbReference type="SUPFAM" id="SSF48452">
    <property type="entry name" value="TPR-like"/>
    <property type="match status" value="1"/>
</dbReference>
<dbReference type="Pfam" id="PF13174">
    <property type="entry name" value="TPR_6"/>
    <property type="match status" value="1"/>
</dbReference>
<dbReference type="Proteomes" id="UP000321638">
    <property type="component" value="Unassembled WGS sequence"/>
</dbReference>
<dbReference type="InterPro" id="IPR001357">
    <property type="entry name" value="BRCT_dom"/>
</dbReference>
<feature type="domain" description="BRCT" evidence="2">
    <location>
        <begin position="9"/>
        <end position="66"/>
    </location>
</feature>
<accession>A0A5C8PTZ3</accession>
<gene>
    <name evidence="3" type="ORF">FHP25_04550</name>
</gene>
<dbReference type="GO" id="GO:0035269">
    <property type="term" value="P:protein O-linked glycosylation via mannose"/>
    <property type="evidence" value="ECO:0007669"/>
    <property type="project" value="TreeGrafter"/>
</dbReference>
<name>A0A5C8PTZ3_9HYPH</name>
<dbReference type="EMBL" id="VDUZ01000004">
    <property type="protein sequence ID" value="TXL80308.1"/>
    <property type="molecule type" value="Genomic_DNA"/>
</dbReference>
<dbReference type="InterPro" id="IPR019734">
    <property type="entry name" value="TPR_rpt"/>
</dbReference>
<dbReference type="PANTHER" id="PTHR44216:SF3">
    <property type="entry name" value="PROTEIN O-MANNOSYL-TRANSFERASE TMTC2"/>
    <property type="match status" value="1"/>
</dbReference>
<evidence type="ECO:0000259" key="2">
    <source>
        <dbReference type="PROSITE" id="PS50172"/>
    </source>
</evidence>
<dbReference type="AlphaFoldDB" id="A0A5C8PTZ3"/>
<keyword evidence="4" id="KW-1185">Reference proteome</keyword>
<dbReference type="InterPro" id="IPR011990">
    <property type="entry name" value="TPR-like_helical_dom_sf"/>
</dbReference>
<keyword evidence="1" id="KW-0802">TPR repeat</keyword>
<evidence type="ECO:0000313" key="4">
    <source>
        <dbReference type="Proteomes" id="UP000321638"/>
    </source>
</evidence>
<dbReference type="Gene3D" id="1.25.40.10">
    <property type="entry name" value="Tetratricopeptide repeat domain"/>
    <property type="match status" value="2"/>
</dbReference>
<feature type="repeat" description="TPR" evidence="1">
    <location>
        <begin position="283"/>
        <end position="316"/>
    </location>
</feature>
<dbReference type="SMART" id="SM00028">
    <property type="entry name" value="TPR"/>
    <property type="match status" value="4"/>
</dbReference>
<evidence type="ECO:0000256" key="1">
    <source>
        <dbReference type="PROSITE-ProRule" id="PRU00339"/>
    </source>
</evidence>
<dbReference type="RefSeq" id="WP_147845723.1">
    <property type="nucleotide sequence ID" value="NZ_VDUZ01000004.1"/>
</dbReference>
<feature type="repeat" description="TPR" evidence="1">
    <location>
        <begin position="317"/>
        <end position="350"/>
    </location>
</feature>
<dbReference type="PANTHER" id="PTHR44216">
    <property type="entry name" value="PROTEIN O-MANNOSYL-TRANSFERASE TMTC2"/>
    <property type="match status" value="1"/>
</dbReference>
<evidence type="ECO:0000313" key="3">
    <source>
        <dbReference type="EMBL" id="TXL80308.1"/>
    </source>
</evidence>
<dbReference type="PROSITE" id="PS50172">
    <property type="entry name" value="BRCT"/>
    <property type="match status" value="1"/>
</dbReference>